<keyword evidence="1" id="KW-0812">Transmembrane</keyword>
<feature type="transmembrane region" description="Helical" evidence="1">
    <location>
        <begin position="37"/>
        <end position="57"/>
    </location>
</feature>
<feature type="transmembrane region" description="Helical" evidence="1">
    <location>
        <begin position="12"/>
        <end position="31"/>
    </location>
</feature>
<accession>A0ABW6KC76</accession>
<organism evidence="2 3">
    <name type="scientific">Cytobacillus spartinae</name>
    <dbReference type="NCBI Taxonomy" id="3299023"/>
    <lineage>
        <taxon>Bacteria</taxon>
        <taxon>Bacillati</taxon>
        <taxon>Bacillota</taxon>
        <taxon>Bacilli</taxon>
        <taxon>Bacillales</taxon>
        <taxon>Bacillaceae</taxon>
        <taxon>Cytobacillus</taxon>
    </lineage>
</organism>
<protein>
    <recommendedName>
        <fullName evidence="4">DUF3021 domain-containing protein</fullName>
    </recommendedName>
</protein>
<name>A0ABW6KC76_9BACI</name>
<sequence length="132" mass="14942">MDKLLQNESIRKYGFFIVGLLLSAIGTLVAFEGETSFIYKLAFMILSICGAIQVIATFIKDKWKSTEKIFKNSFTYSGYVLMTSVVWEHLVNGIIRVPIWGLVLCYLFVIAGLFIGVAKVMEVMNRKSSIQR</sequence>
<proteinExistence type="predicted"/>
<reference evidence="2 3" key="1">
    <citation type="submission" date="2024-08" db="EMBL/GenBank/DDBJ databases">
        <title>Two novel Cytobacillus novel species.</title>
        <authorList>
            <person name="Liu G."/>
        </authorList>
    </citation>
    <scope>NUCLEOTIDE SEQUENCE [LARGE SCALE GENOMIC DNA]</scope>
    <source>
        <strain evidence="2 3">FJAT-54145</strain>
    </source>
</reference>
<evidence type="ECO:0000256" key="1">
    <source>
        <dbReference type="SAM" id="Phobius"/>
    </source>
</evidence>
<feature type="transmembrane region" description="Helical" evidence="1">
    <location>
        <begin position="99"/>
        <end position="118"/>
    </location>
</feature>
<keyword evidence="3" id="KW-1185">Reference proteome</keyword>
<evidence type="ECO:0008006" key="4">
    <source>
        <dbReference type="Google" id="ProtNLM"/>
    </source>
</evidence>
<dbReference type="RefSeq" id="WP_389360393.1">
    <property type="nucleotide sequence ID" value="NZ_JBIACK010000003.1"/>
</dbReference>
<dbReference type="EMBL" id="JBIACK010000003">
    <property type="protein sequence ID" value="MFE8700835.1"/>
    <property type="molecule type" value="Genomic_DNA"/>
</dbReference>
<dbReference type="Proteomes" id="UP001601059">
    <property type="component" value="Unassembled WGS sequence"/>
</dbReference>
<keyword evidence="1" id="KW-1133">Transmembrane helix</keyword>
<evidence type="ECO:0000313" key="3">
    <source>
        <dbReference type="Proteomes" id="UP001601059"/>
    </source>
</evidence>
<feature type="transmembrane region" description="Helical" evidence="1">
    <location>
        <begin position="69"/>
        <end position="87"/>
    </location>
</feature>
<gene>
    <name evidence="2" type="ORF">ACFYKX_09430</name>
</gene>
<comment type="caution">
    <text evidence="2">The sequence shown here is derived from an EMBL/GenBank/DDBJ whole genome shotgun (WGS) entry which is preliminary data.</text>
</comment>
<evidence type="ECO:0000313" key="2">
    <source>
        <dbReference type="EMBL" id="MFE8700835.1"/>
    </source>
</evidence>
<keyword evidence="1" id="KW-0472">Membrane</keyword>